<keyword evidence="2" id="KW-1185">Reference proteome</keyword>
<reference evidence="1 2" key="1">
    <citation type="submission" date="2020-01" db="EMBL/GenBank/DDBJ databases">
        <authorList>
            <person name="Chen J."/>
            <person name="Zhu S."/>
            <person name="Yang J."/>
        </authorList>
    </citation>
    <scope>NUCLEOTIDE SEQUENCE [LARGE SCALE GENOMIC DNA]</scope>
    <source>
        <strain evidence="1 2">345S023</strain>
    </source>
</reference>
<dbReference type="AlphaFoldDB" id="A0A7X5LNL4"/>
<proteinExistence type="predicted"/>
<evidence type="ECO:0000313" key="2">
    <source>
        <dbReference type="Proteomes" id="UP000470213"/>
    </source>
</evidence>
<evidence type="ECO:0008006" key="3">
    <source>
        <dbReference type="Google" id="ProtNLM"/>
    </source>
</evidence>
<organism evidence="1 2">
    <name type="scientific">Alteromonas profundi</name>
    <dbReference type="NCBI Taxonomy" id="2696062"/>
    <lineage>
        <taxon>Bacteria</taxon>
        <taxon>Pseudomonadati</taxon>
        <taxon>Pseudomonadota</taxon>
        <taxon>Gammaproteobacteria</taxon>
        <taxon>Alteromonadales</taxon>
        <taxon>Alteromonadaceae</taxon>
        <taxon>Alteromonas/Salinimonas group</taxon>
        <taxon>Alteromonas</taxon>
    </lineage>
</organism>
<accession>A0A7X5LNL4</accession>
<name>A0A7X5LNL4_9ALTE</name>
<comment type="caution">
    <text evidence="1">The sequence shown here is derived from an EMBL/GenBank/DDBJ whole genome shotgun (WGS) entry which is preliminary data.</text>
</comment>
<evidence type="ECO:0000313" key="1">
    <source>
        <dbReference type="EMBL" id="NDV92649.1"/>
    </source>
</evidence>
<gene>
    <name evidence="1" type="ORF">GTH32_15855</name>
</gene>
<dbReference type="Proteomes" id="UP000470213">
    <property type="component" value="Unassembled WGS sequence"/>
</dbReference>
<dbReference type="RefSeq" id="WP_163087564.1">
    <property type="nucleotide sequence ID" value="NZ_JAAAWN010000026.1"/>
</dbReference>
<dbReference type="EMBL" id="JAAAWN010000026">
    <property type="protein sequence ID" value="NDV92649.1"/>
    <property type="molecule type" value="Genomic_DNA"/>
</dbReference>
<sequence length="141" mass="15890">MMKSAYPPSVVFKAFTWAYQDLGLTQSEAAELLSISENALRQTLLLGFESGTLEYRRQLSFIRMYHLLIALSEGDTDAMRMWFHSYQGPINASPKDLCFAEDGIEKTTHYLRELKQDSLTGTLPTHALSLRGSNSVAELTH</sequence>
<protein>
    <recommendedName>
        <fullName evidence="3">DUF2384 domain-containing protein</fullName>
    </recommendedName>
</protein>